<proteinExistence type="predicted"/>
<accession>A0A8S5SMG7</accession>
<dbReference type="EMBL" id="BK032628">
    <property type="protein sequence ID" value="DAF52003.1"/>
    <property type="molecule type" value="Genomic_DNA"/>
</dbReference>
<protein>
    <submittedName>
        <fullName evidence="1">Uncharacterized protein</fullName>
    </submittedName>
</protein>
<sequence>METNVKINISNLEEIKELIDKLSKSDIRVEPVNKKEADVKVIDINEPINVFEAVDFFIIWQIKEIAKGRIDVYSNHTEALAKLVEARAKLNECQ</sequence>
<name>A0A8S5SMG7_9CAUD</name>
<reference evidence="1" key="1">
    <citation type="journal article" date="2021" name="Proc. Natl. Acad. Sci. U.S.A.">
        <title>A Catalog of Tens of Thousands of Viruses from Human Metagenomes Reveals Hidden Associations with Chronic Diseases.</title>
        <authorList>
            <person name="Tisza M.J."/>
            <person name="Buck C.B."/>
        </authorList>
    </citation>
    <scope>NUCLEOTIDE SEQUENCE</scope>
    <source>
        <strain evidence="1">CtNHp14</strain>
    </source>
</reference>
<organism evidence="1">
    <name type="scientific">Siphoviridae sp. ctNHp14</name>
    <dbReference type="NCBI Taxonomy" id="2827857"/>
    <lineage>
        <taxon>Viruses</taxon>
        <taxon>Duplodnaviria</taxon>
        <taxon>Heunggongvirae</taxon>
        <taxon>Uroviricota</taxon>
        <taxon>Caudoviricetes</taxon>
    </lineage>
</organism>
<evidence type="ECO:0000313" key="1">
    <source>
        <dbReference type="EMBL" id="DAF52003.1"/>
    </source>
</evidence>